<evidence type="ECO:0000313" key="2">
    <source>
        <dbReference type="Proteomes" id="UP000009009"/>
    </source>
</evidence>
<keyword evidence="2" id="KW-1185">Reference proteome</keyword>
<organism evidence="1 2">
    <name type="scientific">Saccharomyces cerevisiae x Saccharomyces kudriavzevii (strain VIN7)</name>
    <name type="common">Yeast</name>
    <dbReference type="NCBI Taxonomy" id="1095631"/>
    <lineage>
        <taxon>Eukaryota</taxon>
        <taxon>Fungi</taxon>
        <taxon>Dikarya</taxon>
        <taxon>Ascomycota</taxon>
        <taxon>Saccharomycotina</taxon>
        <taxon>Saccharomycetes</taxon>
        <taxon>Saccharomycetales</taxon>
        <taxon>Saccharomycetaceae</taxon>
        <taxon>Saccharomyces</taxon>
    </lineage>
</organism>
<dbReference type="Proteomes" id="UP000009009">
    <property type="component" value="Unassembled WGS sequence"/>
</dbReference>
<protein>
    <submittedName>
        <fullName evidence="1">Uncharacterized protein</fullName>
    </submittedName>
</protein>
<gene>
    <name evidence="1" type="ORF">VIN7_6560</name>
</gene>
<sequence>MGSKDKIFEKILLKTQIVPPSYTPKTTDGYQKKIKIFLHMKIRCRLQELFRKFHRYFGLAHILAWTHRWKYATVSQIEFSHVGGNITIESTSATGWVTCENANMLWCISIR</sequence>
<proteinExistence type="predicted"/>
<evidence type="ECO:0000313" key="1">
    <source>
        <dbReference type="EMBL" id="EHN02892.1"/>
    </source>
</evidence>
<dbReference type="EMBL" id="AGVY01000185">
    <property type="protein sequence ID" value="EHN02892.1"/>
    <property type="molecule type" value="Genomic_DNA"/>
</dbReference>
<accession>H0GTH9</accession>
<reference evidence="1 2" key="1">
    <citation type="journal article" date="2012" name="FEMS Yeast Res.">
        <title>The genome sequence of the wine yeast VIN7 reveals an allotriploid hybrid genome with Saccharomyces cerevisiae and Saccharomyces kudriavzevii origins.</title>
        <authorList>
            <person name="Borneman A.R."/>
            <person name="Desany B.A."/>
            <person name="Riches D."/>
            <person name="Affourtit J.P."/>
            <person name="Forgan A.H."/>
            <person name="Pretorius I.S."/>
            <person name="Egholm M."/>
            <person name="Chambers P.J."/>
        </authorList>
    </citation>
    <scope>NUCLEOTIDE SEQUENCE [LARGE SCALE GENOMIC DNA]</scope>
    <source>
        <strain evidence="1 2">VIN7</strain>
    </source>
</reference>
<dbReference type="HOGENOM" id="CLU_2159855_0_0_1"/>
<dbReference type="AlphaFoldDB" id="H0GTH9"/>
<name>H0GTH9_SACCK</name>
<comment type="caution">
    <text evidence="1">The sequence shown here is derived from an EMBL/GenBank/DDBJ whole genome shotgun (WGS) entry which is preliminary data.</text>
</comment>